<evidence type="ECO:0000256" key="5">
    <source>
        <dbReference type="ARBA" id="ARBA00022989"/>
    </source>
</evidence>
<dbReference type="PANTHER" id="PTHR43386">
    <property type="entry name" value="OLIGOPEPTIDE TRANSPORT SYSTEM PERMEASE PROTEIN APPC"/>
    <property type="match status" value="1"/>
</dbReference>
<dbReference type="SUPFAM" id="SSF161098">
    <property type="entry name" value="MetI-like"/>
    <property type="match status" value="1"/>
</dbReference>
<comment type="subcellular location">
    <subcellularLocation>
        <location evidence="1 7">Cell membrane</location>
        <topology evidence="1 7">Multi-pass membrane protein</topology>
    </subcellularLocation>
</comment>
<dbReference type="InterPro" id="IPR035906">
    <property type="entry name" value="MetI-like_sf"/>
</dbReference>
<dbReference type="InterPro" id="IPR000515">
    <property type="entry name" value="MetI-like"/>
</dbReference>
<feature type="domain" description="ABC transmembrane type-1" evidence="8">
    <location>
        <begin position="118"/>
        <end position="306"/>
    </location>
</feature>
<keyword evidence="10" id="KW-1185">Reference proteome</keyword>
<evidence type="ECO:0000256" key="1">
    <source>
        <dbReference type="ARBA" id="ARBA00004651"/>
    </source>
</evidence>
<feature type="transmembrane region" description="Helical" evidence="7">
    <location>
        <begin position="183"/>
        <end position="201"/>
    </location>
</feature>
<evidence type="ECO:0000256" key="7">
    <source>
        <dbReference type="RuleBase" id="RU363032"/>
    </source>
</evidence>
<keyword evidence="6 7" id="KW-0472">Membrane</keyword>
<feature type="transmembrane region" description="Helical" evidence="7">
    <location>
        <begin position="126"/>
        <end position="148"/>
    </location>
</feature>
<keyword evidence="3" id="KW-1003">Cell membrane</keyword>
<feature type="transmembrane region" description="Helical" evidence="7">
    <location>
        <begin position="288"/>
        <end position="309"/>
    </location>
</feature>
<dbReference type="EMBL" id="JAKNCJ010000001">
    <property type="protein sequence ID" value="MCL6422026.1"/>
    <property type="molecule type" value="Genomic_DNA"/>
</dbReference>
<dbReference type="Pfam" id="PF12911">
    <property type="entry name" value="OppC_N"/>
    <property type="match status" value="1"/>
</dbReference>
<feature type="transmembrane region" description="Helical" evidence="7">
    <location>
        <begin position="232"/>
        <end position="254"/>
    </location>
</feature>
<dbReference type="InterPro" id="IPR050366">
    <property type="entry name" value="BP-dependent_transpt_permease"/>
</dbReference>
<gene>
    <name evidence="9" type="ORF">Bequi_01255</name>
</gene>
<feature type="transmembrane region" description="Helical" evidence="7">
    <location>
        <begin position="160"/>
        <end position="177"/>
    </location>
</feature>
<dbReference type="CDD" id="cd06261">
    <property type="entry name" value="TM_PBP2"/>
    <property type="match status" value="1"/>
</dbReference>
<evidence type="ECO:0000313" key="10">
    <source>
        <dbReference type="Proteomes" id="UP001203761"/>
    </source>
</evidence>
<accession>A0ABT0QWJ2</accession>
<dbReference type="PANTHER" id="PTHR43386:SF6">
    <property type="entry name" value="ABC TRANSPORTER PERMEASE PROTEIN"/>
    <property type="match status" value="1"/>
</dbReference>
<keyword evidence="5 7" id="KW-1133">Transmembrane helix</keyword>
<evidence type="ECO:0000259" key="8">
    <source>
        <dbReference type="PROSITE" id="PS50928"/>
    </source>
</evidence>
<protein>
    <submittedName>
        <fullName evidence="9">ABC transporter permease</fullName>
    </submittedName>
</protein>
<proteinExistence type="inferred from homology"/>
<dbReference type="PROSITE" id="PS50928">
    <property type="entry name" value="ABC_TM1"/>
    <property type="match status" value="1"/>
</dbReference>
<dbReference type="InterPro" id="IPR025966">
    <property type="entry name" value="OppC_N"/>
</dbReference>
<evidence type="ECO:0000256" key="6">
    <source>
        <dbReference type="ARBA" id="ARBA00023136"/>
    </source>
</evidence>
<keyword evidence="4 7" id="KW-0812">Transmembrane</keyword>
<evidence type="ECO:0000313" key="9">
    <source>
        <dbReference type="EMBL" id="MCL6422026.1"/>
    </source>
</evidence>
<evidence type="ECO:0000256" key="3">
    <source>
        <dbReference type="ARBA" id="ARBA00022475"/>
    </source>
</evidence>
<dbReference type="Pfam" id="PF00528">
    <property type="entry name" value="BPD_transp_1"/>
    <property type="match status" value="1"/>
</dbReference>
<dbReference type="Proteomes" id="UP001203761">
    <property type="component" value="Unassembled WGS sequence"/>
</dbReference>
<feature type="transmembrane region" description="Helical" evidence="7">
    <location>
        <begin position="57"/>
        <end position="78"/>
    </location>
</feature>
<dbReference type="Gene3D" id="1.10.3720.10">
    <property type="entry name" value="MetI-like"/>
    <property type="match status" value="1"/>
</dbReference>
<evidence type="ECO:0000256" key="2">
    <source>
        <dbReference type="ARBA" id="ARBA00022448"/>
    </source>
</evidence>
<sequence>MRSDAAAPAPRRLRANQDHFVAPLEETPLRAVDAVDTTAAPRSMWGEAWHNLVRNPIFLISAALIILLLIVAAVPGLFTSLDPTKGNLAISNQRPGEGHLLGTTRQGYDVWARIVYGTRTSLSVGFIAMIVSTAIGVVLGALAGYLGGWVDEVLSRITEIFFALPLVLGAIVAFNALQRPGIVTVALILAIFGWTNIARITRGSVIAVKSQDFITASTALGAGRFVNLVRHVLPNAIAPVIVTATVNLGVFIVAEATLSFLGLGTGGVSWGGDISDARDALRTNPMMLFYPSAALALCVLSFIMLGDAVRDALDPKARKR</sequence>
<comment type="caution">
    <text evidence="9">The sequence shown here is derived from an EMBL/GenBank/DDBJ whole genome shotgun (WGS) entry which is preliminary data.</text>
</comment>
<dbReference type="RefSeq" id="WP_249736189.1">
    <property type="nucleotide sequence ID" value="NZ_JAKNCJ010000001.1"/>
</dbReference>
<comment type="similarity">
    <text evidence="7">Belongs to the binding-protein-dependent transport system permease family.</text>
</comment>
<evidence type="ECO:0000256" key="4">
    <source>
        <dbReference type="ARBA" id="ARBA00022692"/>
    </source>
</evidence>
<name>A0ABT0QWJ2_9MICO</name>
<reference evidence="9" key="1">
    <citation type="submission" date="2022-02" db="EMBL/GenBank/DDBJ databases">
        <authorList>
            <person name="Lee M."/>
            <person name="Kim S.-J."/>
            <person name="Jung M.-Y."/>
        </authorList>
    </citation>
    <scope>NUCLEOTIDE SEQUENCE</scope>
    <source>
        <strain evidence="9">JHP9</strain>
    </source>
</reference>
<organism evidence="9 10">
    <name type="scientific">Brachybacterium equifaecis</name>
    <dbReference type="NCBI Taxonomy" id="2910770"/>
    <lineage>
        <taxon>Bacteria</taxon>
        <taxon>Bacillati</taxon>
        <taxon>Actinomycetota</taxon>
        <taxon>Actinomycetes</taxon>
        <taxon>Micrococcales</taxon>
        <taxon>Dermabacteraceae</taxon>
        <taxon>Brachybacterium</taxon>
    </lineage>
</organism>
<keyword evidence="2 7" id="KW-0813">Transport</keyword>